<comment type="pathway">
    <text evidence="4 6">Cofactor biosynthesis; NAD(+) biosynthesis; quinolinate from L-kynurenine: step 2/3.</text>
</comment>
<dbReference type="SUPFAM" id="SSF53383">
    <property type="entry name" value="PLP-dependent transferases"/>
    <property type="match status" value="1"/>
</dbReference>
<keyword evidence="2 4" id="KW-0378">Hydrolase</keyword>
<evidence type="ECO:0000256" key="4">
    <source>
        <dbReference type="HAMAP-Rule" id="MF_01970"/>
    </source>
</evidence>
<feature type="binding site" evidence="4">
    <location>
        <position position="211"/>
    </location>
    <ligand>
        <name>pyridoxal 5'-phosphate</name>
        <dbReference type="ChEBI" id="CHEBI:597326"/>
    </ligand>
</feature>
<dbReference type="RefSeq" id="WP_379902604.1">
    <property type="nucleotide sequence ID" value="NZ_JBHRTR010000029.1"/>
</dbReference>
<feature type="binding site" evidence="4">
    <location>
        <position position="182"/>
    </location>
    <ligand>
        <name>pyridoxal 5'-phosphate</name>
        <dbReference type="ChEBI" id="CHEBI:597326"/>
    </ligand>
</feature>
<comment type="similarity">
    <text evidence="4 6">Belongs to the kynureninase family.</text>
</comment>
<dbReference type="InterPro" id="IPR015421">
    <property type="entry name" value="PyrdxlP-dep_Trfase_major"/>
</dbReference>
<dbReference type="GO" id="GO:0030429">
    <property type="term" value="F:kynureninase activity"/>
    <property type="evidence" value="ECO:0007669"/>
    <property type="project" value="UniProtKB-EC"/>
</dbReference>
<feature type="binding site" evidence="4">
    <location>
        <position position="109"/>
    </location>
    <ligand>
        <name>pyridoxal 5'-phosphate</name>
        <dbReference type="ChEBI" id="CHEBI:597326"/>
    </ligand>
</feature>
<dbReference type="Proteomes" id="UP001595528">
    <property type="component" value="Unassembled WGS sequence"/>
</dbReference>
<evidence type="ECO:0000256" key="6">
    <source>
        <dbReference type="PIRNR" id="PIRNR038800"/>
    </source>
</evidence>
<comment type="function">
    <text evidence="4 6">Catalyzes the cleavage of L-kynurenine (L-Kyn) and L-3-hydroxykynurenine (L-3OHKyn) into anthranilic acid (AA) and 3-hydroxyanthranilic acid (3-OHAA), respectively.</text>
</comment>
<evidence type="ECO:0000313" key="8">
    <source>
        <dbReference type="Proteomes" id="UP001595528"/>
    </source>
</evidence>
<feature type="binding site" evidence="4">
    <location>
        <position position="214"/>
    </location>
    <ligand>
        <name>pyridoxal 5'-phosphate</name>
        <dbReference type="ChEBI" id="CHEBI:597326"/>
    </ligand>
</feature>
<dbReference type="PANTHER" id="PTHR14084">
    <property type="entry name" value="KYNURENINASE"/>
    <property type="match status" value="1"/>
</dbReference>
<protein>
    <recommendedName>
        <fullName evidence="4 5">Kynureninase</fullName>
        <ecNumber evidence="4 5">3.7.1.3</ecNumber>
    </recommendedName>
    <alternativeName>
        <fullName evidence="4">L-kynurenine hydrolase</fullName>
    </alternativeName>
</protein>
<organism evidence="7 8">
    <name type="scientific">Marinibaculum pumilum</name>
    <dbReference type="NCBI Taxonomy" id="1766165"/>
    <lineage>
        <taxon>Bacteria</taxon>
        <taxon>Pseudomonadati</taxon>
        <taxon>Pseudomonadota</taxon>
        <taxon>Alphaproteobacteria</taxon>
        <taxon>Rhodospirillales</taxon>
        <taxon>Rhodospirillaceae</taxon>
        <taxon>Marinibaculum</taxon>
    </lineage>
</organism>
<keyword evidence="1 4" id="KW-0662">Pyridine nucleotide biosynthesis</keyword>
<comment type="pathway">
    <text evidence="4 6">Amino-acid degradation; L-kynurenine degradation; L-alanine and anthranilate from L-kynurenine: step 1/1.</text>
</comment>
<dbReference type="PANTHER" id="PTHR14084:SF0">
    <property type="entry name" value="KYNURENINASE"/>
    <property type="match status" value="1"/>
</dbReference>
<dbReference type="InterPro" id="IPR015424">
    <property type="entry name" value="PyrdxlP-dep_Trfase"/>
</dbReference>
<feature type="binding site" evidence="4">
    <location>
        <position position="266"/>
    </location>
    <ligand>
        <name>pyridoxal 5'-phosphate</name>
        <dbReference type="ChEBI" id="CHEBI:597326"/>
    </ligand>
</feature>
<dbReference type="InterPro" id="IPR015422">
    <property type="entry name" value="PyrdxlP-dep_Trfase_small"/>
</dbReference>
<keyword evidence="8" id="KW-1185">Reference proteome</keyword>
<comment type="cofactor">
    <cofactor evidence="4 6">
        <name>pyridoxal 5'-phosphate</name>
        <dbReference type="ChEBI" id="CHEBI:597326"/>
    </cofactor>
</comment>
<name>A0ABV7L3U4_9PROT</name>
<feature type="binding site" evidence="4">
    <location>
        <position position="110"/>
    </location>
    <ligand>
        <name>pyridoxal 5'-phosphate</name>
        <dbReference type="ChEBI" id="CHEBI:597326"/>
    </ligand>
</feature>
<proteinExistence type="inferred from homology"/>
<dbReference type="Gene3D" id="3.40.640.10">
    <property type="entry name" value="Type I PLP-dependent aspartate aminotransferase-like (Major domain)"/>
    <property type="match status" value="1"/>
</dbReference>
<feature type="modified residue" description="N6-(pyridoxal phosphate)lysine" evidence="4">
    <location>
        <position position="237"/>
    </location>
</feature>
<evidence type="ECO:0000256" key="5">
    <source>
        <dbReference type="NCBIfam" id="TIGR01814"/>
    </source>
</evidence>
<evidence type="ECO:0000313" key="7">
    <source>
        <dbReference type="EMBL" id="MFC3228947.1"/>
    </source>
</evidence>
<feature type="binding site" evidence="4">
    <location>
        <begin position="140"/>
        <end position="143"/>
    </location>
    <ligand>
        <name>pyridoxal 5'-phosphate</name>
        <dbReference type="ChEBI" id="CHEBI:597326"/>
    </ligand>
</feature>
<dbReference type="NCBIfam" id="TIGR01814">
    <property type="entry name" value="kynureninase"/>
    <property type="match status" value="1"/>
</dbReference>
<comment type="subunit">
    <text evidence="4 6">Homodimer.</text>
</comment>
<comment type="catalytic activity">
    <reaction evidence="4 6">
        <text>L-kynurenine + H2O = anthranilate + L-alanine + H(+)</text>
        <dbReference type="Rhea" id="RHEA:16813"/>
        <dbReference type="ChEBI" id="CHEBI:15377"/>
        <dbReference type="ChEBI" id="CHEBI:15378"/>
        <dbReference type="ChEBI" id="CHEBI:16567"/>
        <dbReference type="ChEBI" id="CHEBI:57959"/>
        <dbReference type="ChEBI" id="CHEBI:57972"/>
        <dbReference type="EC" id="3.7.1.3"/>
    </reaction>
</comment>
<dbReference type="Pfam" id="PF22580">
    <property type="entry name" value="KYNU_C"/>
    <property type="match status" value="1"/>
</dbReference>
<dbReference type="Gene3D" id="3.90.1150.10">
    <property type="entry name" value="Aspartate Aminotransferase, domain 1"/>
    <property type="match status" value="1"/>
</dbReference>
<dbReference type="PIRSF" id="PIRSF038800">
    <property type="entry name" value="KYNU"/>
    <property type="match status" value="1"/>
</dbReference>
<feature type="binding site" evidence="4">
    <location>
        <position position="236"/>
    </location>
    <ligand>
        <name>pyridoxal 5'-phosphate</name>
        <dbReference type="ChEBI" id="CHEBI:597326"/>
    </ligand>
</feature>
<dbReference type="InterPro" id="IPR010111">
    <property type="entry name" value="Kynureninase"/>
</dbReference>
<dbReference type="HAMAP" id="MF_01970">
    <property type="entry name" value="Kynureninase"/>
    <property type="match status" value="1"/>
</dbReference>
<keyword evidence="3 4" id="KW-0663">Pyridoxal phosphate</keyword>
<gene>
    <name evidence="4 7" type="primary">kynU</name>
    <name evidence="7" type="ORF">ACFOGJ_17010</name>
</gene>
<feature type="binding site" evidence="4">
    <location>
        <position position="292"/>
    </location>
    <ligand>
        <name>pyridoxal 5'-phosphate</name>
        <dbReference type="ChEBI" id="CHEBI:597326"/>
    </ligand>
</feature>
<comment type="caution">
    <text evidence="7">The sequence shown here is derived from an EMBL/GenBank/DDBJ whole genome shotgun (WGS) entry which is preliminary data.</text>
</comment>
<sequence length="430" mass="45453">MNAPDLSCATDLPADRSACAARDAADPLARFRAAFDLPEGLIYLDGNSLGPLPRAAATRIEAVVRQEWGAGLIRSWNDAGWIDLPGRVGDRIAGLIGAAPGSVTAGDSTSINLYKALNAALSLMPQPTGRSVILSDTGNFPTDLYVAQGLCAASGGRLHLRTVAPEALAGSVDGDTAVVMATHVDFRTGRMHDMQAVTRAAHAAGAAMVWDLAHSAGAVPLDLAASGAECAVGCGYKYLNGGPGAPAFIYVRPDLQDRVPPALSGWMGHAAPFDFTPDYRPAAGIRRQQVGTPPILSLSALDAALEVWADVDMAALRRKSLALSDLFIALVERDCAGFGLRLVTPRDHGQRGSQASFACPADLGGGYPVMQALIDAGVIGDFRAPDLLRFGFTPLYLRHVDVWDAVDRLRQILETRRWDDPRFHARAAVT</sequence>
<evidence type="ECO:0000256" key="1">
    <source>
        <dbReference type="ARBA" id="ARBA00022642"/>
    </source>
</evidence>
<dbReference type="EC" id="3.7.1.3" evidence="4 5"/>
<accession>A0ABV7L3U4</accession>
<dbReference type="EMBL" id="JBHRTR010000029">
    <property type="protein sequence ID" value="MFC3228947.1"/>
    <property type="molecule type" value="Genomic_DNA"/>
</dbReference>
<evidence type="ECO:0000256" key="3">
    <source>
        <dbReference type="ARBA" id="ARBA00022898"/>
    </source>
</evidence>
<reference evidence="8" key="1">
    <citation type="journal article" date="2019" name="Int. J. Syst. Evol. Microbiol.">
        <title>The Global Catalogue of Microorganisms (GCM) 10K type strain sequencing project: providing services to taxonomists for standard genome sequencing and annotation.</title>
        <authorList>
            <consortium name="The Broad Institute Genomics Platform"/>
            <consortium name="The Broad Institute Genome Sequencing Center for Infectious Disease"/>
            <person name="Wu L."/>
            <person name="Ma J."/>
        </authorList>
    </citation>
    <scope>NUCLEOTIDE SEQUENCE [LARGE SCALE GENOMIC DNA]</scope>
    <source>
        <strain evidence="8">KCTC 42964</strain>
    </source>
</reference>
<comment type="catalytic activity">
    <reaction evidence="6">
        <text>3-hydroxy-L-kynurenine + H2O = 3-hydroxyanthranilate + L-alanine + H(+)</text>
        <dbReference type="Rhea" id="RHEA:25143"/>
        <dbReference type="ChEBI" id="CHEBI:15377"/>
        <dbReference type="ChEBI" id="CHEBI:15378"/>
        <dbReference type="ChEBI" id="CHEBI:36559"/>
        <dbReference type="ChEBI" id="CHEBI:57972"/>
        <dbReference type="ChEBI" id="CHEBI:58125"/>
        <dbReference type="EC" id="3.7.1.3"/>
    </reaction>
</comment>
<evidence type="ECO:0000256" key="2">
    <source>
        <dbReference type="ARBA" id="ARBA00022801"/>
    </source>
</evidence>